<proteinExistence type="predicted"/>
<dbReference type="InterPro" id="IPR036812">
    <property type="entry name" value="NAD(P)_OxRdtase_dom_sf"/>
</dbReference>
<dbReference type="InterPro" id="IPR020471">
    <property type="entry name" value="AKR"/>
</dbReference>
<accession>A0A8T4HDE7</accession>
<dbReference type="RefSeq" id="WP_353547832.1">
    <property type="nucleotide sequence ID" value="NZ_JAGKSB010000016.1"/>
</dbReference>
<evidence type="ECO:0000256" key="1">
    <source>
        <dbReference type="ARBA" id="ARBA00023002"/>
    </source>
</evidence>
<dbReference type="InterPro" id="IPR050523">
    <property type="entry name" value="AKR_Detox_Biosynth"/>
</dbReference>
<name>A0A8T4HDE7_9SPHI</name>
<dbReference type="GO" id="GO:0005829">
    <property type="term" value="C:cytosol"/>
    <property type="evidence" value="ECO:0007669"/>
    <property type="project" value="TreeGrafter"/>
</dbReference>
<organism evidence="3 4">
    <name type="scientific">Rhinopithecimicrobium faecis</name>
    <dbReference type="NCBI Taxonomy" id="2820698"/>
    <lineage>
        <taxon>Bacteria</taxon>
        <taxon>Pseudomonadati</taxon>
        <taxon>Bacteroidota</taxon>
        <taxon>Sphingobacteriia</taxon>
        <taxon>Sphingobacteriales</taxon>
        <taxon>Sphingobacteriaceae</taxon>
        <taxon>Rhinopithecimicrobium</taxon>
    </lineage>
</organism>
<dbReference type="Gene3D" id="3.20.20.100">
    <property type="entry name" value="NADP-dependent oxidoreductase domain"/>
    <property type="match status" value="1"/>
</dbReference>
<dbReference type="PANTHER" id="PTHR43364">
    <property type="entry name" value="NADH-SPECIFIC METHYLGLYOXAL REDUCTASE-RELATED"/>
    <property type="match status" value="1"/>
</dbReference>
<dbReference type="PANTHER" id="PTHR43364:SF6">
    <property type="entry name" value="OXIDOREDUCTASE-RELATED"/>
    <property type="match status" value="1"/>
</dbReference>
<feature type="domain" description="NADP-dependent oxidoreductase" evidence="2">
    <location>
        <begin position="16"/>
        <end position="306"/>
    </location>
</feature>
<dbReference type="PRINTS" id="PR00069">
    <property type="entry name" value="ALDKETRDTASE"/>
</dbReference>
<reference evidence="3" key="1">
    <citation type="submission" date="2021-03" db="EMBL/GenBank/DDBJ databases">
        <authorList>
            <person name="Lu T."/>
            <person name="Wang Q."/>
            <person name="Han X."/>
        </authorList>
    </citation>
    <scope>NUCLEOTIDE SEQUENCE</scope>
    <source>
        <strain evidence="3">WQ 2009</strain>
    </source>
</reference>
<comment type="caution">
    <text evidence="3">The sequence shown here is derived from an EMBL/GenBank/DDBJ whole genome shotgun (WGS) entry which is preliminary data.</text>
</comment>
<sequence length="315" mass="35037">MKKVTINNTDLSIAPINFGGNVFGWTLEEAASFALLDEFKESGFNFIDTADVYSYWINGHGGQSETIIGKWLSSQQRSDIVIATKVGSETKEHGVDISKKHILKSAEDSLKRLGTDYIDIYYTHYDDEITPVEETLSAYDELIKAGKIRYIAASNISPARLQESFAAAEQNNLPKYIALQPHYNLLEREKFETQYADIVRANNLAVFPYWSLAAGFLTGKYREEADFEKSPRGGSVKKYFNEQGLQVLSALDKVAAKHQRSVATVSLAWLLANPLVTAPVVSATSSRQLKTLVDAPLLRLDEADINFLNLSSQPS</sequence>
<evidence type="ECO:0000259" key="2">
    <source>
        <dbReference type="Pfam" id="PF00248"/>
    </source>
</evidence>
<keyword evidence="4" id="KW-1185">Reference proteome</keyword>
<dbReference type="InterPro" id="IPR023210">
    <property type="entry name" value="NADP_OxRdtase_dom"/>
</dbReference>
<dbReference type="Proteomes" id="UP000679691">
    <property type="component" value="Unassembled WGS sequence"/>
</dbReference>
<dbReference type="CDD" id="cd19081">
    <property type="entry name" value="AKR_AKR9C1"/>
    <property type="match status" value="1"/>
</dbReference>
<dbReference type="GO" id="GO:0016491">
    <property type="term" value="F:oxidoreductase activity"/>
    <property type="evidence" value="ECO:0007669"/>
    <property type="project" value="UniProtKB-KW"/>
</dbReference>
<dbReference type="FunFam" id="3.20.20.100:FF:000004">
    <property type="entry name" value="Oxidoreductase, aldo/keto reductase"/>
    <property type="match status" value="1"/>
</dbReference>
<dbReference type="SUPFAM" id="SSF51430">
    <property type="entry name" value="NAD(P)-linked oxidoreductase"/>
    <property type="match status" value="1"/>
</dbReference>
<keyword evidence="1" id="KW-0560">Oxidoreductase</keyword>
<evidence type="ECO:0000313" key="4">
    <source>
        <dbReference type="Proteomes" id="UP000679691"/>
    </source>
</evidence>
<evidence type="ECO:0000313" key="3">
    <source>
        <dbReference type="EMBL" id="MBP3944325.1"/>
    </source>
</evidence>
<dbReference type="EMBL" id="JAGKSB010000016">
    <property type="protein sequence ID" value="MBP3944325.1"/>
    <property type="molecule type" value="Genomic_DNA"/>
</dbReference>
<dbReference type="AlphaFoldDB" id="A0A8T4HDE7"/>
<gene>
    <name evidence="3" type="ORF">J5U18_12320</name>
</gene>
<dbReference type="Pfam" id="PF00248">
    <property type="entry name" value="Aldo_ket_red"/>
    <property type="match status" value="1"/>
</dbReference>
<protein>
    <submittedName>
        <fullName evidence="3">Aldo/keto reductase</fullName>
    </submittedName>
</protein>